<protein>
    <recommendedName>
        <fullName evidence="3">Pyridinium-3,5-bisthiocarboxylic acid mononucleotide nickel insertion protein</fullName>
        <shortName evidence="3">P2TMN nickel insertion protein</shortName>
        <ecNumber evidence="3">4.99.1.12</ecNumber>
    </recommendedName>
    <alternativeName>
        <fullName evidence="3">Nickel-pincer cofactor biosynthesis protein LarC</fullName>
    </alternativeName>
</protein>
<feature type="region of interest" description="Disordered" evidence="4">
    <location>
        <begin position="73"/>
        <end position="111"/>
    </location>
</feature>
<dbReference type="RefSeq" id="WP_072852125.1">
    <property type="nucleotide sequence ID" value="NZ_FQVI01000012.1"/>
</dbReference>
<dbReference type="GO" id="GO:0051604">
    <property type="term" value="P:protein maturation"/>
    <property type="evidence" value="ECO:0007669"/>
    <property type="project" value="UniProtKB-UniRule"/>
</dbReference>
<dbReference type="Pfam" id="PF01969">
    <property type="entry name" value="Ni_insertion"/>
    <property type="match status" value="1"/>
</dbReference>
<gene>
    <name evidence="3" type="primary">larC</name>
    <name evidence="5" type="ORF">SAMN02745158_02448</name>
</gene>
<dbReference type="OrthoDB" id="9765625at2"/>
<dbReference type="GO" id="GO:0016829">
    <property type="term" value="F:lyase activity"/>
    <property type="evidence" value="ECO:0007669"/>
    <property type="project" value="UniProtKB-UniRule"/>
</dbReference>
<comment type="function">
    <text evidence="3">Involved in the biosynthesis of a nickel-pincer cofactor ((SCS)Ni(II) pincer complex). Binds Ni(2+), and functions in nickel delivery to pyridinium-3,5-bisthiocarboxylic acid mononucleotide (P2TMN), to form the mature cofactor. Is thus probably required for the activation of nickel-pincer cofactor-dependent enzymes.</text>
</comment>
<dbReference type="EMBL" id="FQVI01000012">
    <property type="protein sequence ID" value="SHF07769.1"/>
    <property type="molecule type" value="Genomic_DNA"/>
</dbReference>
<evidence type="ECO:0000256" key="2">
    <source>
        <dbReference type="ARBA" id="ARBA00023239"/>
    </source>
</evidence>
<dbReference type="Gene3D" id="3.30.70.1380">
    <property type="entry name" value="Transcriptional regulatory protein pf0864 domain like"/>
    <property type="match status" value="1"/>
</dbReference>
<comment type="catalytic activity">
    <reaction evidence="3">
        <text>Ni(II)-pyridinium-3,5-bisthiocarboxylate mononucleotide = pyridinium-3,5-bisthiocarboxylate mononucleotide + Ni(2+)</text>
        <dbReference type="Rhea" id="RHEA:54784"/>
        <dbReference type="ChEBI" id="CHEBI:49786"/>
        <dbReference type="ChEBI" id="CHEBI:137372"/>
        <dbReference type="ChEBI" id="CHEBI:137373"/>
        <dbReference type="EC" id="4.99.1.12"/>
    </reaction>
</comment>
<dbReference type="PANTHER" id="PTHR36566">
    <property type="entry name" value="NICKEL INSERTION PROTEIN-RELATED"/>
    <property type="match status" value="1"/>
</dbReference>
<dbReference type="InterPro" id="IPR002822">
    <property type="entry name" value="Ni_insertion"/>
</dbReference>
<evidence type="ECO:0000313" key="6">
    <source>
        <dbReference type="Proteomes" id="UP000184245"/>
    </source>
</evidence>
<accession>A0A1M4YPL9</accession>
<sequence>MSKFDKLLYLECYSGISGDMTVGALLDLGASEEVLRRELAKLPVTGYDLRVGRTKKCGIDACDFDVILRDEPSHGEHPHGHHHHGEHIHGESHMHTHEHTHEDHHAHEHRTYGDISRMLRESSLEEPVLETAKKIFHVVAEAEAKVHRMPLEEVHFHEVGAVDSIVDIVAAAVCLHDLGISRVAVSVLHEGTGTIWCQHGRIPVPAPAVLEMMARYGLPVKITENEGEMITPTGAAIAAALRTETALPERFVVKKIGMGAGKKEFAQANILRAMILETKEFSGQKGAKEGRKEDPPKESVWVLETNVDDCTGEQLGYTIEQLMDAGALDAGCFPVGMKKNRPAYMLQVICREDQRESLENLIFKETTSIGLRRYQESRRVLEREFADADTPWGTAKVKVCSHHGERYYYPEYSSVKEISKKAGISLQAAYHEIQKAAEPGERTEG</sequence>
<dbReference type="EC" id="4.99.1.12" evidence="3"/>
<evidence type="ECO:0000313" key="5">
    <source>
        <dbReference type="EMBL" id="SHF07769.1"/>
    </source>
</evidence>
<keyword evidence="1 3" id="KW-0533">Nickel</keyword>
<evidence type="ECO:0000256" key="1">
    <source>
        <dbReference type="ARBA" id="ARBA00022596"/>
    </source>
</evidence>
<dbReference type="NCBIfam" id="TIGR00299">
    <property type="entry name" value="nickel pincer cofactor biosynthesis protein LarC"/>
    <property type="match status" value="1"/>
</dbReference>
<dbReference type="STRING" id="1122155.SAMN02745158_02448"/>
<dbReference type="Proteomes" id="UP000184245">
    <property type="component" value="Unassembled WGS sequence"/>
</dbReference>
<reference evidence="5 6" key="1">
    <citation type="submission" date="2016-11" db="EMBL/GenBank/DDBJ databases">
        <authorList>
            <person name="Jaros S."/>
            <person name="Januszkiewicz K."/>
            <person name="Wedrychowicz H."/>
        </authorList>
    </citation>
    <scope>NUCLEOTIDE SEQUENCE [LARGE SCALE GENOMIC DNA]</scope>
    <source>
        <strain evidence="5 6">DSM 17459</strain>
    </source>
</reference>
<keyword evidence="6" id="KW-1185">Reference proteome</keyword>
<keyword evidence="2 3" id="KW-0456">Lyase</keyword>
<proteinExistence type="inferred from homology"/>
<name>A0A1M4YPL9_9CLOT</name>
<dbReference type="HAMAP" id="MF_01074">
    <property type="entry name" value="LarC"/>
    <property type="match status" value="1"/>
</dbReference>
<organism evidence="5 6">
    <name type="scientific">Lactonifactor longoviformis DSM 17459</name>
    <dbReference type="NCBI Taxonomy" id="1122155"/>
    <lineage>
        <taxon>Bacteria</taxon>
        <taxon>Bacillati</taxon>
        <taxon>Bacillota</taxon>
        <taxon>Clostridia</taxon>
        <taxon>Eubacteriales</taxon>
        <taxon>Clostridiaceae</taxon>
        <taxon>Lactonifactor</taxon>
    </lineage>
</organism>
<feature type="compositionally biased region" description="Basic and acidic residues" evidence="4">
    <location>
        <begin position="87"/>
        <end position="111"/>
    </location>
</feature>
<evidence type="ECO:0000256" key="4">
    <source>
        <dbReference type="SAM" id="MobiDB-lite"/>
    </source>
</evidence>
<dbReference type="GO" id="GO:0016151">
    <property type="term" value="F:nickel cation binding"/>
    <property type="evidence" value="ECO:0007669"/>
    <property type="project" value="UniProtKB-UniRule"/>
</dbReference>
<evidence type="ECO:0000256" key="3">
    <source>
        <dbReference type="HAMAP-Rule" id="MF_01074"/>
    </source>
</evidence>
<dbReference type="AlphaFoldDB" id="A0A1M4YPL9"/>
<dbReference type="PANTHER" id="PTHR36566:SF1">
    <property type="entry name" value="PYRIDINIUM-3,5-BISTHIOCARBOXYLIC ACID MONONUCLEOTIDE NICKEL INSERTION PROTEIN"/>
    <property type="match status" value="1"/>
</dbReference>
<comment type="similarity">
    <text evidence="3">Belongs to the LarC family.</text>
</comment>